<comment type="caution">
    <text evidence="1">The sequence shown here is derived from an EMBL/GenBank/DDBJ whole genome shotgun (WGS) entry which is preliminary data.</text>
</comment>
<evidence type="ECO:0000313" key="2">
    <source>
        <dbReference type="Proteomes" id="UP000031563"/>
    </source>
</evidence>
<name>A0A0F5IBE1_BACTR</name>
<evidence type="ECO:0000313" key="1">
    <source>
        <dbReference type="EMBL" id="KKB42919.1"/>
    </source>
</evidence>
<protein>
    <submittedName>
        <fullName evidence="1">Uncharacterized protein</fullName>
    </submittedName>
</protein>
<sequence length="52" mass="6156">MNSLLFYKTFAFSCLLFCKKSIKITYDVFTKNLYKKMFMMLYGMSGIKGVME</sequence>
<dbReference type="AlphaFoldDB" id="A0A0F5IBE1"/>
<reference evidence="1" key="1">
    <citation type="submission" date="2015-02" db="EMBL/GenBank/DDBJ databases">
        <title>Genome Assembly of Bacillaceae bacterium MTCC 8252.</title>
        <authorList>
            <person name="Verma A."/>
            <person name="Khatri I."/>
            <person name="Mual P."/>
            <person name="Subramanian S."/>
            <person name="Krishnamurthi S."/>
        </authorList>
    </citation>
    <scope>NUCLEOTIDE SEQUENCE [LARGE SCALE GENOMIC DNA]</scope>
    <source>
        <strain evidence="1">MTCC 8252</strain>
    </source>
</reference>
<organism evidence="1 2">
    <name type="scientific">Bacillus thermotolerans</name>
    <name type="common">Quasibacillus thermotolerans</name>
    <dbReference type="NCBI Taxonomy" id="1221996"/>
    <lineage>
        <taxon>Bacteria</taxon>
        <taxon>Bacillati</taxon>
        <taxon>Bacillota</taxon>
        <taxon>Bacilli</taxon>
        <taxon>Bacillales</taxon>
        <taxon>Bacillaceae</taxon>
        <taxon>Bacillus</taxon>
    </lineage>
</organism>
<gene>
    <name evidence="1" type="ORF">QY95_03026</name>
</gene>
<keyword evidence="2" id="KW-1185">Reference proteome</keyword>
<proteinExistence type="predicted"/>
<dbReference type="EMBL" id="JWIR02000006">
    <property type="protein sequence ID" value="KKB42919.1"/>
    <property type="molecule type" value="Genomic_DNA"/>
</dbReference>
<accession>A0A0F5IBE1</accession>
<dbReference type="Proteomes" id="UP000031563">
    <property type="component" value="Unassembled WGS sequence"/>
</dbReference>
<dbReference type="STRING" id="1221996.QY95_03026"/>